<accession>A0ABS8HPY1</accession>
<dbReference type="Gene3D" id="1.10.1790.10">
    <property type="entry name" value="PRD domain"/>
    <property type="match status" value="2"/>
</dbReference>
<name>A0ABS8HPY1_9FIRM</name>
<dbReference type="InterPro" id="IPR050661">
    <property type="entry name" value="BglG_antiterminators"/>
</dbReference>
<dbReference type="PANTHER" id="PTHR30185">
    <property type="entry name" value="CRYPTIC BETA-GLUCOSIDE BGL OPERON ANTITERMINATOR"/>
    <property type="match status" value="1"/>
</dbReference>
<dbReference type="Pfam" id="PF00874">
    <property type="entry name" value="PRD"/>
    <property type="match status" value="2"/>
</dbReference>
<gene>
    <name evidence="3" type="ORF">LMF89_04495</name>
</gene>
<evidence type="ECO:0000259" key="2">
    <source>
        <dbReference type="PROSITE" id="PS51372"/>
    </source>
</evidence>
<dbReference type="Gene3D" id="2.30.24.10">
    <property type="entry name" value="CAT RNA-binding domain"/>
    <property type="match status" value="1"/>
</dbReference>
<dbReference type="SUPFAM" id="SSF63520">
    <property type="entry name" value="PTS-regulatory domain, PRD"/>
    <property type="match status" value="2"/>
</dbReference>
<dbReference type="SUPFAM" id="SSF50151">
    <property type="entry name" value="SacY-like RNA-binding domain"/>
    <property type="match status" value="1"/>
</dbReference>
<feature type="domain" description="PRD" evidence="2">
    <location>
        <begin position="170"/>
        <end position="276"/>
    </location>
</feature>
<dbReference type="EMBL" id="JAJHJB010000004">
    <property type="protein sequence ID" value="MCC5464624.1"/>
    <property type="molecule type" value="Genomic_DNA"/>
</dbReference>
<protein>
    <submittedName>
        <fullName evidence="3">PRD domain-containing protein</fullName>
    </submittedName>
</protein>
<dbReference type="SMART" id="SM01061">
    <property type="entry name" value="CAT_RBD"/>
    <property type="match status" value="1"/>
</dbReference>
<keyword evidence="4" id="KW-1185">Reference proteome</keyword>
<dbReference type="PANTHER" id="PTHR30185:SF15">
    <property type="entry name" value="CRYPTIC BETA-GLUCOSIDE BGL OPERON ANTITERMINATOR"/>
    <property type="match status" value="1"/>
</dbReference>
<feature type="domain" description="PRD" evidence="2">
    <location>
        <begin position="64"/>
        <end position="169"/>
    </location>
</feature>
<dbReference type="Proteomes" id="UP001165492">
    <property type="component" value="Unassembled WGS sequence"/>
</dbReference>
<reference evidence="3" key="1">
    <citation type="submission" date="2021-11" db="EMBL/GenBank/DDBJ databases">
        <title>Description of a new species Pelosinus isolated from the bottom sediments of Lake Baikal.</title>
        <authorList>
            <person name="Zakharyuk A."/>
        </authorList>
    </citation>
    <scope>NUCLEOTIDE SEQUENCE</scope>
    <source>
        <strain evidence="3">Bkl1</strain>
    </source>
</reference>
<dbReference type="InterPro" id="IPR004341">
    <property type="entry name" value="CAT_RNA-bd_dom"/>
</dbReference>
<evidence type="ECO:0000313" key="4">
    <source>
        <dbReference type="Proteomes" id="UP001165492"/>
    </source>
</evidence>
<dbReference type="PROSITE" id="PS51372">
    <property type="entry name" value="PRD_2"/>
    <property type="match status" value="2"/>
</dbReference>
<organism evidence="3 4">
    <name type="scientific">Pelosinus baikalensis</name>
    <dbReference type="NCBI Taxonomy" id="2892015"/>
    <lineage>
        <taxon>Bacteria</taxon>
        <taxon>Bacillati</taxon>
        <taxon>Bacillota</taxon>
        <taxon>Negativicutes</taxon>
        <taxon>Selenomonadales</taxon>
        <taxon>Sporomusaceae</taxon>
        <taxon>Pelosinus</taxon>
    </lineage>
</organism>
<evidence type="ECO:0000313" key="3">
    <source>
        <dbReference type="EMBL" id="MCC5464624.1"/>
    </source>
</evidence>
<evidence type="ECO:0000256" key="1">
    <source>
        <dbReference type="ARBA" id="ARBA00022737"/>
    </source>
</evidence>
<comment type="caution">
    <text evidence="3">The sequence shown here is derived from an EMBL/GenBank/DDBJ whole genome shotgun (WGS) entry which is preliminary data.</text>
</comment>
<dbReference type="InterPro" id="IPR036634">
    <property type="entry name" value="PRD_sf"/>
</dbReference>
<dbReference type="InterPro" id="IPR036650">
    <property type="entry name" value="CAT_RNA-bd_dom_sf"/>
</dbReference>
<dbReference type="RefSeq" id="WP_229534059.1">
    <property type="nucleotide sequence ID" value="NZ_JAJHJB010000004.1"/>
</dbReference>
<dbReference type="Pfam" id="PF03123">
    <property type="entry name" value="CAT_RBD"/>
    <property type="match status" value="1"/>
</dbReference>
<sequence length="276" mass="31955">MRIQKVLNNNNVVIVREDGQEIIARGKGLGYQKKANDLVNSDLIEKVFVLAEKEYSSFEQMVKRMPAELIHVAEEIISYAERQLQTRLNDHIRIALTDHLSFAIERLKVGVIVHNKLLPEIRLLYPREYEIGCWASKKIAQRLGIIMPEDEAGYIALHIHTAKISQMDMGMTMNVPTMIKEIVGIIEQQLGIDLEKTSMAYQRLLTHMRFALQRLVTGKDIYDIDPDLLDMIRIKCKAEFCCAQVIARFIRQEYEYELPDNELGYIALHIRRICQS</sequence>
<keyword evidence="1" id="KW-0677">Repeat</keyword>
<dbReference type="InterPro" id="IPR011608">
    <property type="entry name" value="PRD"/>
</dbReference>
<proteinExistence type="predicted"/>